<proteinExistence type="predicted"/>
<evidence type="ECO:0008006" key="3">
    <source>
        <dbReference type="Google" id="ProtNLM"/>
    </source>
</evidence>
<evidence type="ECO:0000313" key="1">
    <source>
        <dbReference type="EMBL" id="MBB6327182.1"/>
    </source>
</evidence>
<sequence>MNEFKSQIFQAAFELLEQRKVLLASELKSLEQSIHEDTKSSAGDKYETGREMIRQEIGKVENQFKQNQSFLMEMNHLQDSCKPFAKVSEGSLLRWGDDWLFISSSIGQLTVAGKKVFLLSKNSPLGQALIGKEKSEVVAFRGQSKPINELV</sequence>
<gene>
    <name evidence="1" type="ORF">FHS59_002810</name>
</gene>
<dbReference type="AlphaFoldDB" id="A0A841MG79"/>
<dbReference type="RefSeq" id="WP_184495892.1">
    <property type="nucleotide sequence ID" value="NZ_JACIJO010000002.1"/>
</dbReference>
<comment type="caution">
    <text evidence="1">The sequence shown here is derived from an EMBL/GenBank/DDBJ whole genome shotgun (WGS) entry which is preliminary data.</text>
</comment>
<evidence type="ECO:0000313" key="2">
    <source>
        <dbReference type="Proteomes" id="UP000588604"/>
    </source>
</evidence>
<dbReference type="Proteomes" id="UP000588604">
    <property type="component" value="Unassembled WGS sequence"/>
</dbReference>
<accession>A0A841MG79</accession>
<reference evidence="1 2" key="1">
    <citation type="submission" date="2020-08" db="EMBL/GenBank/DDBJ databases">
        <title>Genomic Encyclopedia of Type Strains, Phase IV (KMG-IV): sequencing the most valuable type-strain genomes for metagenomic binning, comparative biology and taxonomic classification.</title>
        <authorList>
            <person name="Goeker M."/>
        </authorList>
    </citation>
    <scope>NUCLEOTIDE SEQUENCE [LARGE SCALE GENOMIC DNA]</scope>
    <source>
        <strain evidence="1 2">DSM 102044</strain>
    </source>
</reference>
<keyword evidence="2" id="KW-1185">Reference proteome</keyword>
<protein>
    <recommendedName>
        <fullName evidence="3">3-oxoacyl-ACP synthase</fullName>
    </recommendedName>
</protein>
<organism evidence="1 2">
    <name type="scientific">Algoriphagus iocasae</name>
    <dbReference type="NCBI Taxonomy" id="1836499"/>
    <lineage>
        <taxon>Bacteria</taxon>
        <taxon>Pseudomonadati</taxon>
        <taxon>Bacteroidota</taxon>
        <taxon>Cytophagia</taxon>
        <taxon>Cytophagales</taxon>
        <taxon>Cyclobacteriaceae</taxon>
        <taxon>Algoriphagus</taxon>
    </lineage>
</organism>
<dbReference type="EMBL" id="JACIJO010000002">
    <property type="protein sequence ID" value="MBB6327182.1"/>
    <property type="molecule type" value="Genomic_DNA"/>
</dbReference>
<name>A0A841MG79_9BACT</name>